<keyword evidence="3" id="KW-0547">Nucleotide-binding</keyword>
<dbReference type="EMBL" id="CP025188">
    <property type="protein sequence ID" value="AWV20344.1"/>
    <property type="molecule type" value="Genomic_DNA"/>
</dbReference>
<keyword evidence="3" id="KW-0067">ATP-binding</keyword>
<organism evidence="3">
    <name type="scientific">Roseomonas mucosa</name>
    <dbReference type="NCBI Taxonomy" id="207340"/>
    <lineage>
        <taxon>Bacteria</taxon>
        <taxon>Pseudomonadati</taxon>
        <taxon>Pseudomonadota</taxon>
        <taxon>Alphaproteobacteria</taxon>
        <taxon>Acetobacterales</taxon>
        <taxon>Roseomonadaceae</taxon>
        <taxon>Roseomonas</taxon>
    </lineage>
</organism>
<proteinExistence type="predicted"/>
<dbReference type="PROSITE" id="PS51194">
    <property type="entry name" value="HELICASE_CTER"/>
    <property type="match status" value="1"/>
</dbReference>
<name>A0A4Y1MS47_9PROT</name>
<dbReference type="Pfam" id="PF04851">
    <property type="entry name" value="ResIII"/>
    <property type="match status" value="1"/>
</dbReference>
<accession>A0A4Y1MS47</accession>
<keyword evidence="3" id="KW-0378">Hydrolase</keyword>
<dbReference type="PANTHER" id="PTHR47396">
    <property type="entry name" value="TYPE I RESTRICTION ENZYME ECOKI R PROTEIN"/>
    <property type="match status" value="1"/>
</dbReference>
<gene>
    <name evidence="3" type="ORF">RADP37_04852</name>
</gene>
<evidence type="ECO:0000259" key="2">
    <source>
        <dbReference type="PROSITE" id="PS51194"/>
    </source>
</evidence>
<dbReference type="SUPFAM" id="SSF52540">
    <property type="entry name" value="P-loop containing nucleoside triphosphate hydrolases"/>
    <property type="match status" value="1"/>
</dbReference>
<dbReference type="Pfam" id="PF00271">
    <property type="entry name" value="Helicase_C"/>
    <property type="match status" value="1"/>
</dbReference>
<evidence type="ECO:0000259" key="1">
    <source>
        <dbReference type="PROSITE" id="PS51192"/>
    </source>
</evidence>
<dbReference type="PROSITE" id="PS51192">
    <property type="entry name" value="HELICASE_ATP_BIND_1"/>
    <property type="match status" value="1"/>
</dbReference>
<keyword evidence="3" id="KW-0347">Helicase</keyword>
<geneLocation type="plasmid" evidence="3">
    <name>p1-AD2</name>
</geneLocation>
<dbReference type="GO" id="GO:0005829">
    <property type="term" value="C:cytosol"/>
    <property type="evidence" value="ECO:0007669"/>
    <property type="project" value="TreeGrafter"/>
</dbReference>
<dbReference type="InterPro" id="IPR006935">
    <property type="entry name" value="Helicase/UvrB_N"/>
</dbReference>
<dbReference type="AlphaFoldDB" id="A0A4Y1MS47"/>
<sequence>MNAMSHAHSLRPYQRAAIDALYQWFGENSGNPLVVIPTAGGKSLVISTFIKEAVESYPDTRILVLTHVRELISQNYQELIGFWPDAPAGVYSAGLGARDLRSQIIFAGIQSIHRHAYALQRVDLVLVDEAHLIPRSSNTLYRKFLGQLAEINPYIKIVGFTATPFRLDSGMLHKGEDAMFSDIAYEVNILDLIREGYLTRPVSKSAVSQIDTSHVGTRGGEFIAGQLEAAATHPEVVAAVADEIVAAGQDRRGWIVFGCGVKHCEMLRDAIRSRGISCESIFGDTPAFERDRIIADFKAQKIRALSSMNVLTTGFNARHVDLVALARPTKSTGLYIQIVGRGTRLFPGKEDCLVLDFGGNIERHGPLDRPKAKKEKKAGGVREGMPVKVCPHCEAKNDIRARECADCGAAFPEVIQAISTSATTLGLLSVDQARPKWVPVSNVSYRSHQKPGKPTSLRVTYTCGLVQHSEWVCLEHTGYARERAVQWWRKRAPDVPVPNTVAEALAQSHALKWPRQIAVRPEGKFTAIVGSIL</sequence>
<reference evidence="3" key="1">
    <citation type="submission" date="2017-12" db="EMBL/GenBank/DDBJ databases">
        <authorList>
            <person name="Martens C."/>
            <person name="Dahlstrom E."/>
            <person name="Barbian K."/>
            <person name="Sykora L."/>
            <person name="Ricklefs S."/>
            <person name="Bruno D."/>
            <person name="Anzick I."/>
            <person name="Myles I."/>
            <person name="Datta S.K."/>
        </authorList>
    </citation>
    <scope>NUCLEOTIDE SEQUENCE</scope>
    <source>
        <strain evidence="3">AD2</strain>
        <plasmid evidence="3">p1-AD2</plasmid>
    </source>
</reference>
<dbReference type="PANTHER" id="PTHR47396:SF1">
    <property type="entry name" value="ATP-DEPENDENT HELICASE IRC3-RELATED"/>
    <property type="match status" value="1"/>
</dbReference>
<dbReference type="InterPro" id="IPR001650">
    <property type="entry name" value="Helicase_C-like"/>
</dbReference>
<evidence type="ECO:0000313" key="3">
    <source>
        <dbReference type="EMBL" id="AWV20344.1"/>
    </source>
</evidence>
<feature type="domain" description="Helicase C-terminal" evidence="2">
    <location>
        <begin position="239"/>
        <end position="385"/>
    </location>
</feature>
<dbReference type="SMART" id="SM00490">
    <property type="entry name" value="HELICc"/>
    <property type="match status" value="1"/>
</dbReference>
<dbReference type="GO" id="GO:0003677">
    <property type="term" value="F:DNA binding"/>
    <property type="evidence" value="ECO:0007669"/>
    <property type="project" value="InterPro"/>
</dbReference>
<keyword evidence="3" id="KW-0614">Plasmid</keyword>
<dbReference type="GO" id="GO:0016787">
    <property type="term" value="F:hydrolase activity"/>
    <property type="evidence" value="ECO:0007669"/>
    <property type="project" value="InterPro"/>
</dbReference>
<dbReference type="InterPro" id="IPR027417">
    <property type="entry name" value="P-loop_NTPase"/>
</dbReference>
<dbReference type="SMART" id="SM00487">
    <property type="entry name" value="DEXDc"/>
    <property type="match status" value="1"/>
</dbReference>
<dbReference type="GO" id="GO:0004386">
    <property type="term" value="F:helicase activity"/>
    <property type="evidence" value="ECO:0007669"/>
    <property type="project" value="UniProtKB-KW"/>
</dbReference>
<dbReference type="Gene3D" id="3.40.50.300">
    <property type="entry name" value="P-loop containing nucleotide triphosphate hydrolases"/>
    <property type="match status" value="2"/>
</dbReference>
<dbReference type="InterPro" id="IPR014001">
    <property type="entry name" value="Helicase_ATP-bd"/>
</dbReference>
<dbReference type="InterPro" id="IPR050742">
    <property type="entry name" value="Helicase_Restrict-Modif_Enz"/>
</dbReference>
<protein>
    <submittedName>
        <fullName evidence="3">DNA/RNA helicase (DEAD/DEAH box family)</fullName>
    </submittedName>
</protein>
<feature type="domain" description="Helicase ATP-binding" evidence="1">
    <location>
        <begin position="23"/>
        <end position="182"/>
    </location>
</feature>
<dbReference type="GO" id="GO:0005524">
    <property type="term" value="F:ATP binding"/>
    <property type="evidence" value="ECO:0007669"/>
    <property type="project" value="InterPro"/>
</dbReference>
<dbReference type="RefSeq" id="WP_397540426.1">
    <property type="nucleotide sequence ID" value="NZ_CP025188.1"/>
</dbReference>